<reference evidence="5 6" key="1">
    <citation type="submission" date="2016-10" db="EMBL/GenBank/DDBJ databases">
        <authorList>
            <person name="de Groot N.N."/>
        </authorList>
    </citation>
    <scope>NUCLEOTIDE SEQUENCE [LARGE SCALE GENOMIC DNA]</scope>
    <source>
        <strain evidence="5 6">CGMCC 4.5739</strain>
    </source>
</reference>
<dbReference type="GO" id="GO:0003849">
    <property type="term" value="F:3-deoxy-7-phosphoheptulonate synthase activity"/>
    <property type="evidence" value="ECO:0007669"/>
    <property type="project" value="UniProtKB-EC"/>
</dbReference>
<evidence type="ECO:0000313" key="5">
    <source>
        <dbReference type="EMBL" id="SFB98216.1"/>
    </source>
</evidence>
<dbReference type="EMBL" id="FOLM01000001">
    <property type="protein sequence ID" value="SFB98216.1"/>
    <property type="molecule type" value="Genomic_DNA"/>
</dbReference>
<evidence type="ECO:0000313" key="6">
    <source>
        <dbReference type="Proteomes" id="UP000199207"/>
    </source>
</evidence>
<dbReference type="UniPathway" id="UPA00053">
    <property type="reaction ID" value="UER00084"/>
</dbReference>
<keyword evidence="6" id="KW-1185">Reference proteome</keyword>
<feature type="binding site" evidence="3">
    <location>
        <position position="316"/>
    </location>
    <ligand>
        <name>Mn(2+)</name>
        <dbReference type="ChEBI" id="CHEBI:29035"/>
    </ligand>
</feature>
<comment type="pathway">
    <text evidence="4">Metabolic intermediate biosynthesis; chorismate biosynthesis; chorismate from D-erythrose 4-phosphate and phosphoenolpyruvate: step 1/7.</text>
</comment>
<organism evidence="5 6">
    <name type="scientific">Streptomyces aidingensis</name>
    <dbReference type="NCBI Taxonomy" id="910347"/>
    <lineage>
        <taxon>Bacteria</taxon>
        <taxon>Bacillati</taxon>
        <taxon>Actinomycetota</taxon>
        <taxon>Actinomycetes</taxon>
        <taxon>Kitasatosporales</taxon>
        <taxon>Streptomycetaceae</taxon>
        <taxon>Streptomyces</taxon>
    </lineage>
</organism>
<name>A0A1I1FH00_9ACTN</name>
<feature type="binding site" evidence="3">
    <location>
        <position position="253"/>
    </location>
    <ligand>
        <name>phosphoenolpyruvate</name>
        <dbReference type="ChEBI" id="CHEBI:58702"/>
    </ligand>
</feature>
<dbReference type="GO" id="GO:0009423">
    <property type="term" value="P:chorismate biosynthetic process"/>
    <property type="evidence" value="ECO:0007669"/>
    <property type="project" value="UniProtKB-UniPathway"/>
</dbReference>
<evidence type="ECO:0000256" key="3">
    <source>
        <dbReference type="PIRSR" id="PIRSR602480-1"/>
    </source>
</evidence>
<keyword evidence="3" id="KW-0170">Cobalt</keyword>
<feature type="binding site" evidence="3">
    <location>
        <position position="118"/>
    </location>
    <ligand>
        <name>phosphoenolpyruvate</name>
        <dbReference type="ChEBI" id="CHEBI:58702"/>
    </ligand>
</feature>
<sequence>MDTPAPSSAGPAPAPTVLAIRARPARQQPRWEDLPLVRRTSRELAARPALVRAPDLWTLRSLLARVADGEAQVVQAGDCAEDPEECGKGSIARKAGLLDMLAGLVRMSTHRPVLRVGRIAGQFAKPRSNDTERAGDRELPVFRGHVINGPEPDADSRRPDPRRMLHCYDAAAEAMQHLGWGPGPTRPPVFGPQIWTSHEALLLDYELPQLRRDEEGGLMLASTHWPWIGKRTNDPEGAHAALLAAVINPVACKVDAGMSRDHLLRMCEVLDPRREKGRLTLIARMGADAVADRLPPLVAAVRAAGHPVVWLCDPMHGNTVTTEAGLKTRYVEVVTQEVRHFQCAVRSSGGVVGGLHLEITPDEVTECAANAAEAGRVGDKYTSLCDPRLNPGQAAAVVGAWLG</sequence>
<dbReference type="RefSeq" id="WP_093837076.1">
    <property type="nucleotide sequence ID" value="NZ_FOLM01000001.1"/>
</dbReference>
<protein>
    <recommendedName>
        <fullName evidence="4">Phospho-2-dehydro-3-deoxyheptonate aldolase</fullName>
        <ecNumber evidence="4">2.5.1.54</ecNumber>
    </recommendedName>
</protein>
<dbReference type="InterPro" id="IPR013785">
    <property type="entry name" value="Aldolase_TIM"/>
</dbReference>
<evidence type="ECO:0000256" key="2">
    <source>
        <dbReference type="ARBA" id="ARBA00022679"/>
    </source>
</evidence>
<keyword evidence="2 4" id="KW-0808">Transferase</keyword>
<evidence type="ECO:0000256" key="4">
    <source>
        <dbReference type="RuleBase" id="RU363071"/>
    </source>
</evidence>
<comment type="cofactor">
    <cofactor evidence="3">
        <name>Mn(2+)</name>
        <dbReference type="ChEBI" id="CHEBI:29035"/>
    </cofactor>
    <cofactor evidence="3">
        <name>Co(2+)</name>
        <dbReference type="ChEBI" id="CHEBI:48828"/>
    </cofactor>
    <cofactor evidence="3">
        <name>Cd(2+)</name>
        <dbReference type="ChEBI" id="CHEBI:48775"/>
    </cofactor>
    <text evidence="3">Binds 1 divalent cation per subunit. The enzyme is active with manganese, cobalt or cadmium ions.</text>
</comment>
<gene>
    <name evidence="5" type="ORF">SAMN05421773_101716</name>
</gene>
<dbReference type="GO" id="GO:0008652">
    <property type="term" value="P:amino acid biosynthetic process"/>
    <property type="evidence" value="ECO:0007669"/>
    <property type="project" value="UniProtKB-KW"/>
</dbReference>
<evidence type="ECO:0000256" key="1">
    <source>
        <dbReference type="ARBA" id="ARBA00008911"/>
    </source>
</evidence>
<dbReference type="AlphaFoldDB" id="A0A1I1FH00"/>
<dbReference type="Gene3D" id="3.20.20.70">
    <property type="entry name" value="Aldolase class I"/>
    <property type="match status" value="1"/>
</dbReference>
<feature type="binding site" evidence="3">
    <location>
        <position position="358"/>
    </location>
    <ligand>
        <name>Mn(2+)</name>
        <dbReference type="ChEBI" id="CHEBI:29035"/>
    </ligand>
</feature>
<dbReference type="PANTHER" id="PTHR21337:SF0">
    <property type="entry name" value="PHOSPHO-2-DEHYDRO-3-DEOXYHEPTONATE ALDOLASE"/>
    <property type="match status" value="1"/>
</dbReference>
<dbReference type="Pfam" id="PF01474">
    <property type="entry name" value="DAHP_synth_2"/>
    <property type="match status" value="2"/>
</dbReference>
<dbReference type="GO" id="GO:0009073">
    <property type="term" value="P:aromatic amino acid family biosynthetic process"/>
    <property type="evidence" value="ECO:0007669"/>
    <property type="project" value="UniProtKB-KW"/>
</dbReference>
<keyword evidence="3" id="KW-0104">Cadmium</keyword>
<proteinExistence type="inferred from homology"/>
<feature type="binding site" evidence="3">
    <location>
        <position position="79"/>
    </location>
    <ligand>
        <name>Mn(2+)</name>
        <dbReference type="ChEBI" id="CHEBI:29035"/>
    </ligand>
</feature>
<comment type="catalytic activity">
    <reaction evidence="4">
        <text>D-erythrose 4-phosphate + phosphoenolpyruvate + H2O = 7-phospho-2-dehydro-3-deoxy-D-arabino-heptonate + phosphate</text>
        <dbReference type="Rhea" id="RHEA:14717"/>
        <dbReference type="ChEBI" id="CHEBI:15377"/>
        <dbReference type="ChEBI" id="CHEBI:16897"/>
        <dbReference type="ChEBI" id="CHEBI:43474"/>
        <dbReference type="ChEBI" id="CHEBI:58394"/>
        <dbReference type="ChEBI" id="CHEBI:58702"/>
        <dbReference type="EC" id="2.5.1.54"/>
    </reaction>
</comment>
<comment type="similarity">
    <text evidence="1 4">Belongs to the class-II DAHP synthase family.</text>
</comment>
<accession>A0A1I1FH00</accession>
<dbReference type="InterPro" id="IPR002480">
    <property type="entry name" value="DAHP_synth_2"/>
</dbReference>
<feature type="binding site" evidence="3">
    <location>
        <position position="284"/>
    </location>
    <ligand>
        <name>phosphoenolpyruvate</name>
        <dbReference type="ChEBI" id="CHEBI:58702"/>
    </ligand>
</feature>
<keyword evidence="3" id="KW-0464">Manganese</keyword>
<feature type="binding site" evidence="3">
    <location>
        <position position="386"/>
    </location>
    <ligand>
        <name>Mn(2+)</name>
        <dbReference type="ChEBI" id="CHEBI:29035"/>
    </ligand>
</feature>
<dbReference type="PANTHER" id="PTHR21337">
    <property type="entry name" value="PHOSPHO-2-DEHYDRO-3-DEOXYHEPTONATE ALDOLASE 1, 2"/>
    <property type="match status" value="1"/>
</dbReference>
<dbReference type="EC" id="2.5.1.54" evidence="4"/>
<dbReference type="OrthoDB" id="9766852at2"/>
<dbReference type="STRING" id="910347.SAMN05421773_101716"/>
<keyword evidence="4" id="KW-0057">Aromatic amino acid biosynthesis</keyword>
<dbReference type="SUPFAM" id="SSF51569">
    <property type="entry name" value="Aldolase"/>
    <property type="match status" value="1"/>
</dbReference>
<dbReference type="Proteomes" id="UP000199207">
    <property type="component" value="Unassembled WGS sequence"/>
</dbReference>
<keyword evidence="4" id="KW-0028">Amino-acid biosynthesis</keyword>